<organism evidence="1 2">
    <name type="scientific">Trichuris muris</name>
    <name type="common">Mouse whipworm</name>
    <dbReference type="NCBI Taxonomy" id="70415"/>
    <lineage>
        <taxon>Eukaryota</taxon>
        <taxon>Metazoa</taxon>
        <taxon>Ecdysozoa</taxon>
        <taxon>Nematoda</taxon>
        <taxon>Enoplea</taxon>
        <taxon>Dorylaimia</taxon>
        <taxon>Trichinellida</taxon>
        <taxon>Trichuridae</taxon>
        <taxon>Trichuris</taxon>
    </lineage>
</organism>
<dbReference type="PANTHER" id="PTHR47331">
    <property type="entry name" value="PHD-TYPE DOMAIN-CONTAINING PROTEIN"/>
    <property type="match status" value="1"/>
</dbReference>
<dbReference type="Proteomes" id="UP000046395">
    <property type="component" value="Unassembled WGS sequence"/>
</dbReference>
<protein>
    <submittedName>
        <fullName evidence="2">Uncharacterized protein</fullName>
    </submittedName>
</protein>
<proteinExistence type="predicted"/>
<sequence length="459" mass="51655">MEIENSESILKTSTRKLVGRYEVGLLWNDYNPQLPNNRPQALGRLAALKRRLSVDVKLQETYRSAIDRLVQNSIAKKVAALEIDCPKGKEWYLSHHGVRCAAKSDKLRVVFDDSAVFNGVSLNSLLSKGPLLLSDLCGLLIRFRRYQIAVADDIDHMFFQVAVPQNDQTVLRYLWKNSSHEPDRTHQMKRQVFSLTSAPASCIYAMNQCLYDHGSITMAERAIAQFFVDNSLDSFVDATETMEFVNWLKAALLKGGFPLSQWTSSSREVLNPFSTTKLSPVGVNMDLGNLSEESVLGMQWNCESDTLLFRVTNPETEVRTRRQLVSAVPKLLDPLGIAAPIMLEAKLITMSTLQLTQATDVYFYTWSDRGFDALFAEAALACLNGTWANKKESNRLLLTLFCVNHRLDPHGIYADNRYNLLRPSVGTAELEMMKAAHGAKKYKHSLLGPVNLAIIRFQT</sequence>
<dbReference type="STRING" id="70415.A0A5S6QIB3"/>
<dbReference type="PANTHER" id="PTHR47331:SF4">
    <property type="entry name" value="PEPTIDASE S1 DOMAIN-CONTAINING PROTEIN"/>
    <property type="match status" value="1"/>
</dbReference>
<keyword evidence="1" id="KW-1185">Reference proteome</keyword>
<accession>A0A5S6QIB3</accession>
<dbReference type="SUPFAM" id="SSF56672">
    <property type="entry name" value="DNA/RNA polymerases"/>
    <property type="match status" value="1"/>
</dbReference>
<reference evidence="2" key="1">
    <citation type="submission" date="2019-12" db="UniProtKB">
        <authorList>
            <consortium name="WormBaseParasite"/>
        </authorList>
    </citation>
    <scope>IDENTIFICATION</scope>
</reference>
<dbReference type="WBParaSite" id="TMUE_2000006905.1">
    <property type="protein sequence ID" value="TMUE_2000006905.1"/>
    <property type="gene ID" value="WBGene00287221"/>
</dbReference>
<evidence type="ECO:0000313" key="1">
    <source>
        <dbReference type="Proteomes" id="UP000046395"/>
    </source>
</evidence>
<evidence type="ECO:0000313" key="2">
    <source>
        <dbReference type="WBParaSite" id="TMUE_2000006905.1"/>
    </source>
</evidence>
<dbReference type="InterPro" id="IPR043502">
    <property type="entry name" value="DNA/RNA_pol_sf"/>
</dbReference>
<dbReference type="AlphaFoldDB" id="A0A5S6QIB3"/>
<name>A0A5S6QIB3_TRIMR</name>